<evidence type="ECO:0000256" key="2">
    <source>
        <dbReference type="ARBA" id="ARBA00022723"/>
    </source>
</evidence>
<dbReference type="EMBL" id="FMYI01000003">
    <property type="protein sequence ID" value="SDB96094.1"/>
    <property type="molecule type" value="Genomic_DNA"/>
</dbReference>
<keyword evidence="3" id="KW-0378">Hydrolase</keyword>
<evidence type="ECO:0000256" key="4">
    <source>
        <dbReference type="ARBA" id="ARBA00022842"/>
    </source>
</evidence>
<dbReference type="GO" id="GO:0046872">
    <property type="term" value="F:metal ion binding"/>
    <property type="evidence" value="ECO:0007669"/>
    <property type="project" value="UniProtKB-KW"/>
</dbReference>
<dbReference type="OrthoDB" id="9804278at2"/>
<dbReference type="PANTHER" id="PTHR30001">
    <property type="entry name" value="RIBONUCLEASE"/>
    <property type="match status" value="1"/>
</dbReference>
<dbReference type="SUPFAM" id="SSF50249">
    <property type="entry name" value="Nucleic acid-binding proteins"/>
    <property type="match status" value="1"/>
</dbReference>
<comment type="cofactor">
    <cofactor evidence="1">
        <name>Mg(2+)</name>
        <dbReference type="ChEBI" id="CHEBI:18420"/>
    </cofactor>
</comment>
<evidence type="ECO:0000259" key="7">
    <source>
        <dbReference type="PROSITE" id="PS50126"/>
    </source>
</evidence>
<dbReference type="Gene3D" id="2.40.50.140">
    <property type="entry name" value="Nucleic acid-binding proteins"/>
    <property type="match status" value="1"/>
</dbReference>
<proteinExistence type="predicted"/>
<dbReference type="InterPro" id="IPR012340">
    <property type="entry name" value="NA-bd_OB-fold"/>
</dbReference>
<dbReference type="Pfam" id="PF10150">
    <property type="entry name" value="RNase_E_G"/>
    <property type="match status" value="1"/>
</dbReference>
<keyword evidence="6" id="KW-0175">Coiled coil</keyword>
<protein>
    <submittedName>
        <fullName evidence="8">RNAse G</fullName>
    </submittedName>
</protein>
<dbReference type="GO" id="GO:0016787">
    <property type="term" value="F:hydrolase activity"/>
    <property type="evidence" value="ECO:0007669"/>
    <property type="project" value="UniProtKB-KW"/>
</dbReference>
<name>A0A1G6HPH7_9BACI</name>
<keyword evidence="4" id="KW-0460">Magnesium</keyword>
<evidence type="ECO:0000256" key="6">
    <source>
        <dbReference type="SAM" id="Coils"/>
    </source>
</evidence>
<evidence type="ECO:0000256" key="5">
    <source>
        <dbReference type="ARBA" id="ARBA00022884"/>
    </source>
</evidence>
<dbReference type="CDD" id="cd04453">
    <property type="entry name" value="S1_RNase_E"/>
    <property type="match status" value="1"/>
</dbReference>
<accession>A0A1G6HPH7</accession>
<evidence type="ECO:0000313" key="9">
    <source>
        <dbReference type="Proteomes" id="UP000242949"/>
    </source>
</evidence>
<keyword evidence="5" id="KW-0694">RNA-binding</keyword>
<dbReference type="GO" id="GO:0005737">
    <property type="term" value="C:cytoplasm"/>
    <property type="evidence" value="ECO:0007669"/>
    <property type="project" value="TreeGrafter"/>
</dbReference>
<keyword evidence="2" id="KW-0479">Metal-binding</keyword>
<evidence type="ECO:0000313" key="8">
    <source>
        <dbReference type="EMBL" id="SDB96094.1"/>
    </source>
</evidence>
<dbReference type="GO" id="GO:0006364">
    <property type="term" value="P:rRNA processing"/>
    <property type="evidence" value="ECO:0007669"/>
    <property type="project" value="TreeGrafter"/>
</dbReference>
<feature type="domain" description="S1 motif" evidence="7">
    <location>
        <begin position="2"/>
        <end position="76"/>
    </location>
</feature>
<reference evidence="9" key="1">
    <citation type="submission" date="2016-09" db="EMBL/GenBank/DDBJ databases">
        <authorList>
            <person name="Varghese N."/>
            <person name="Submissions S."/>
        </authorList>
    </citation>
    <scope>NUCLEOTIDE SEQUENCE [LARGE SCALE GENOMIC DNA]</scope>
    <source>
        <strain evidence="9">S5</strain>
    </source>
</reference>
<dbReference type="PANTHER" id="PTHR30001:SF0">
    <property type="entry name" value="RIBONUCLEASE G"/>
    <property type="match status" value="1"/>
</dbReference>
<dbReference type="GO" id="GO:0004540">
    <property type="term" value="F:RNA nuclease activity"/>
    <property type="evidence" value="ECO:0007669"/>
    <property type="project" value="InterPro"/>
</dbReference>
<evidence type="ECO:0000256" key="3">
    <source>
        <dbReference type="ARBA" id="ARBA00022801"/>
    </source>
</evidence>
<dbReference type="SMART" id="SM00316">
    <property type="entry name" value="S1"/>
    <property type="match status" value="1"/>
</dbReference>
<dbReference type="STRING" id="1612202.SAMN05421734_103155"/>
<feature type="coiled-coil region" evidence="6">
    <location>
        <begin position="97"/>
        <end position="152"/>
    </location>
</feature>
<dbReference type="InterPro" id="IPR004659">
    <property type="entry name" value="RNase_E/G"/>
</dbReference>
<sequence length="450" mass="51507">MGSIFIGKVETVDKGLQAAFVDIGGDKLAYLEKREIPTTDVSQDKPIESLITEGQSIIVQVTKDAYKEKGARLTHNITLGDSGIVYMPRAGYVAISKKIDAEKKDELKANIQSLLENEEGAIIRTKAEHYTNDELRIQIEALRDEWKSIEHAFKNGRIGQTLYYDDPIYNRFIRRFTSEGIEKIYCDDATAIASIKKKYPQLQAEMKWLPDCEAHLPQSIDQVYSHILKPVVELENGVSIQIESTEALTAIDVNSSGFTGKKRSNRIAYDVNRIAARQIMRELRLRNISGMVVIDFIRMKNKKDQSNLLHELRKWAKEDLTRIDLFGFTALGLFELTRKREAPVHEFILKPATLEKKPSLHTLSFQLEREIHNQNAEAVVVEVSKRFKQTWNQVIHSESFYDLSQPTVYFIESKGVESYAIRRVGSDTLVNDYLRKKDPQLIDKLNPDMV</sequence>
<dbReference type="PROSITE" id="PS50126">
    <property type="entry name" value="S1"/>
    <property type="match status" value="1"/>
</dbReference>
<dbReference type="InterPro" id="IPR003029">
    <property type="entry name" value="S1_domain"/>
</dbReference>
<dbReference type="AlphaFoldDB" id="A0A1G6HPH7"/>
<dbReference type="RefSeq" id="WP_090794228.1">
    <property type="nucleotide sequence ID" value="NZ_FMYI01000003.1"/>
</dbReference>
<gene>
    <name evidence="8" type="ORF">SAMN05421734_103155</name>
</gene>
<dbReference type="Proteomes" id="UP000242949">
    <property type="component" value="Unassembled WGS sequence"/>
</dbReference>
<organism evidence="8 9">
    <name type="scientific">Pelagirhabdus alkalitolerans</name>
    <dbReference type="NCBI Taxonomy" id="1612202"/>
    <lineage>
        <taxon>Bacteria</taxon>
        <taxon>Bacillati</taxon>
        <taxon>Bacillota</taxon>
        <taxon>Bacilli</taxon>
        <taxon>Bacillales</taxon>
        <taxon>Bacillaceae</taxon>
        <taxon>Pelagirhabdus</taxon>
    </lineage>
</organism>
<evidence type="ECO:0000256" key="1">
    <source>
        <dbReference type="ARBA" id="ARBA00001946"/>
    </source>
</evidence>
<dbReference type="GO" id="GO:0003723">
    <property type="term" value="F:RNA binding"/>
    <property type="evidence" value="ECO:0007669"/>
    <property type="project" value="UniProtKB-KW"/>
</dbReference>
<keyword evidence="9" id="KW-1185">Reference proteome</keyword>
<dbReference type="InterPro" id="IPR019307">
    <property type="entry name" value="RNA-bd_AU-1/RNase_E/G"/>
</dbReference>